<name>A0AAD6ZAH6_9AGAR</name>
<gene>
    <name evidence="2" type="ORF">DFH08DRAFT_821291</name>
</gene>
<evidence type="ECO:0000313" key="2">
    <source>
        <dbReference type="EMBL" id="KAJ7314631.1"/>
    </source>
</evidence>
<comment type="caution">
    <text evidence="2">The sequence shown here is derived from an EMBL/GenBank/DDBJ whole genome shotgun (WGS) entry which is preliminary data.</text>
</comment>
<dbReference type="Proteomes" id="UP001218218">
    <property type="component" value="Unassembled WGS sequence"/>
</dbReference>
<feature type="compositionally biased region" description="Low complexity" evidence="1">
    <location>
        <begin position="56"/>
        <end position="70"/>
    </location>
</feature>
<sequence>MARDFFGGSRCCSGESSNISFYFTCPHQCKWLSRTRTLFGILYNFGRVIGSKTKPKSTAVKKSGKKGTSTDSDDDDPDYALPKRGHPHLSEEEDDDFMDVDQPATLAKHGAVPTQTKTAVPPPLEVIEIDDEDAPPRWRGKRGPKSDTRLHFHEPVAIIGAHHLRGGMHSGSLLRTTLLLREKEWVTLEKLGNILKEFTNVTLQMSQSKTPTLPWVQGCVNLKDNIAELLPPEKPGITQENPLTFEDCTDGKEQFAEPTFNS</sequence>
<dbReference type="EMBL" id="JARIHO010000066">
    <property type="protein sequence ID" value="KAJ7314631.1"/>
    <property type="molecule type" value="Genomic_DNA"/>
</dbReference>
<keyword evidence="3" id="KW-1185">Reference proteome</keyword>
<evidence type="ECO:0000313" key="3">
    <source>
        <dbReference type="Proteomes" id="UP001218218"/>
    </source>
</evidence>
<dbReference type="AlphaFoldDB" id="A0AAD6ZAH6"/>
<proteinExistence type="predicted"/>
<feature type="region of interest" description="Disordered" evidence="1">
    <location>
        <begin position="54"/>
        <end position="95"/>
    </location>
</feature>
<accession>A0AAD6ZAH6</accession>
<reference evidence="2" key="1">
    <citation type="submission" date="2023-03" db="EMBL/GenBank/DDBJ databases">
        <title>Massive genome expansion in bonnet fungi (Mycena s.s.) driven by repeated elements and novel gene families across ecological guilds.</title>
        <authorList>
            <consortium name="Lawrence Berkeley National Laboratory"/>
            <person name="Harder C.B."/>
            <person name="Miyauchi S."/>
            <person name="Viragh M."/>
            <person name="Kuo A."/>
            <person name="Thoen E."/>
            <person name="Andreopoulos B."/>
            <person name="Lu D."/>
            <person name="Skrede I."/>
            <person name="Drula E."/>
            <person name="Henrissat B."/>
            <person name="Morin E."/>
            <person name="Kohler A."/>
            <person name="Barry K."/>
            <person name="LaButti K."/>
            <person name="Morin E."/>
            <person name="Salamov A."/>
            <person name="Lipzen A."/>
            <person name="Mereny Z."/>
            <person name="Hegedus B."/>
            <person name="Baldrian P."/>
            <person name="Stursova M."/>
            <person name="Weitz H."/>
            <person name="Taylor A."/>
            <person name="Grigoriev I.V."/>
            <person name="Nagy L.G."/>
            <person name="Martin F."/>
            <person name="Kauserud H."/>
        </authorList>
    </citation>
    <scope>NUCLEOTIDE SEQUENCE</scope>
    <source>
        <strain evidence="2">CBHHK002</strain>
    </source>
</reference>
<organism evidence="2 3">
    <name type="scientific">Mycena albidolilacea</name>
    <dbReference type="NCBI Taxonomy" id="1033008"/>
    <lineage>
        <taxon>Eukaryota</taxon>
        <taxon>Fungi</taxon>
        <taxon>Dikarya</taxon>
        <taxon>Basidiomycota</taxon>
        <taxon>Agaricomycotina</taxon>
        <taxon>Agaricomycetes</taxon>
        <taxon>Agaricomycetidae</taxon>
        <taxon>Agaricales</taxon>
        <taxon>Marasmiineae</taxon>
        <taxon>Mycenaceae</taxon>
        <taxon>Mycena</taxon>
    </lineage>
</organism>
<protein>
    <submittedName>
        <fullName evidence="2">Uncharacterized protein</fullName>
    </submittedName>
</protein>
<evidence type="ECO:0000256" key="1">
    <source>
        <dbReference type="SAM" id="MobiDB-lite"/>
    </source>
</evidence>